<feature type="binding site" evidence="3">
    <location>
        <position position="201"/>
    </location>
    <ligand>
        <name>a divalent metal cation</name>
        <dbReference type="ChEBI" id="CHEBI:60240"/>
    </ligand>
</feature>
<evidence type="ECO:0000256" key="3">
    <source>
        <dbReference type="PIRSR" id="PIRSR605511-2"/>
    </source>
</evidence>
<gene>
    <name evidence="5" type="ORF">C5Y83_25600</name>
</gene>
<feature type="domain" description="SMP-30/Gluconolactonase/LRE-like region" evidence="4">
    <location>
        <begin position="16"/>
        <end position="259"/>
    </location>
</feature>
<organism evidence="5 6">
    <name type="scientific">Blastopirellula marina</name>
    <dbReference type="NCBI Taxonomy" id="124"/>
    <lineage>
        <taxon>Bacteria</taxon>
        <taxon>Pseudomonadati</taxon>
        <taxon>Planctomycetota</taxon>
        <taxon>Planctomycetia</taxon>
        <taxon>Pirellulales</taxon>
        <taxon>Pirellulaceae</taxon>
        <taxon>Blastopirellula</taxon>
    </lineage>
</organism>
<dbReference type="AlphaFoldDB" id="A0A2S8FBA8"/>
<keyword evidence="3" id="KW-0862">Zinc</keyword>
<evidence type="ECO:0000256" key="2">
    <source>
        <dbReference type="PIRSR" id="PIRSR605511-1"/>
    </source>
</evidence>
<dbReference type="PANTHER" id="PTHR10907:SF47">
    <property type="entry name" value="REGUCALCIN"/>
    <property type="match status" value="1"/>
</dbReference>
<feature type="binding site" evidence="3">
    <location>
        <position position="103"/>
    </location>
    <ligand>
        <name>substrate</name>
    </ligand>
</feature>
<dbReference type="Proteomes" id="UP000238322">
    <property type="component" value="Unassembled WGS sequence"/>
</dbReference>
<feature type="active site" description="Proton donor/acceptor" evidence="2">
    <location>
        <position position="201"/>
    </location>
</feature>
<dbReference type="InterPro" id="IPR013658">
    <property type="entry name" value="SGL"/>
</dbReference>
<dbReference type="PANTHER" id="PTHR10907">
    <property type="entry name" value="REGUCALCIN"/>
    <property type="match status" value="1"/>
</dbReference>
<dbReference type="EMBL" id="PUHY01000015">
    <property type="protein sequence ID" value="PQO29445.1"/>
    <property type="molecule type" value="Genomic_DNA"/>
</dbReference>
<dbReference type="SUPFAM" id="SSF63829">
    <property type="entry name" value="Calcium-dependent phosphotriesterase"/>
    <property type="match status" value="1"/>
</dbReference>
<comment type="caution">
    <text evidence="5">The sequence shown here is derived from an EMBL/GenBank/DDBJ whole genome shotgun (WGS) entry which is preliminary data.</text>
</comment>
<dbReference type="Pfam" id="PF08450">
    <property type="entry name" value="SGL"/>
    <property type="match status" value="1"/>
</dbReference>
<evidence type="ECO:0000313" key="5">
    <source>
        <dbReference type="EMBL" id="PQO29445.1"/>
    </source>
</evidence>
<evidence type="ECO:0000313" key="6">
    <source>
        <dbReference type="Proteomes" id="UP000238322"/>
    </source>
</evidence>
<dbReference type="RefSeq" id="WP_105332639.1">
    <property type="nucleotide sequence ID" value="NZ_PUHY01000015.1"/>
</dbReference>
<name>A0A2S8FBA8_9BACT</name>
<reference evidence="5 6" key="1">
    <citation type="submission" date="2018-02" db="EMBL/GenBank/DDBJ databases">
        <title>Comparative genomes isolates from brazilian mangrove.</title>
        <authorList>
            <person name="Araujo J.E."/>
            <person name="Taketani R.G."/>
            <person name="Silva M.C.P."/>
            <person name="Loureco M.V."/>
            <person name="Andreote F.D."/>
        </authorList>
    </citation>
    <scope>NUCLEOTIDE SEQUENCE [LARGE SCALE GENOMIC DNA]</scope>
    <source>
        <strain evidence="5 6">Hex-1 MGV</strain>
    </source>
</reference>
<evidence type="ECO:0000256" key="1">
    <source>
        <dbReference type="ARBA" id="ARBA00008853"/>
    </source>
</evidence>
<dbReference type="GO" id="GO:0004341">
    <property type="term" value="F:gluconolactonase activity"/>
    <property type="evidence" value="ECO:0007669"/>
    <property type="project" value="TreeGrafter"/>
</dbReference>
<sequence length="295" mass="32292">MQTYQAQCVFDIQATLGEGPSWDATSQKLLWVDIENSLVNRFDPTTGTNESWTVEKECSFAIATSKGDIVVGTRYGIVRLDPESGSITKVANPDTNSETNRFNDAKCDPRGRLFAGTISDTRTPGDANCYRFDSKFNYVTVVPGVVNSNGLCWSPNQKIFYYIDTATRKVDAFDYEIETGDITNRRTVVDIPESMGIGKPDGMTIDSEGMLWTGMWGGASVCRWNPESGELIGKIEMPCPNVTSCCFGGEKLDRLYITTPRKGLNDDQLKQFPNAGGLFVCEPGVAGGPTFPFAG</sequence>
<evidence type="ECO:0000259" key="4">
    <source>
        <dbReference type="Pfam" id="PF08450"/>
    </source>
</evidence>
<comment type="similarity">
    <text evidence="1">Belongs to the SMP-30/CGR1 family.</text>
</comment>
<feature type="binding site" evidence="3">
    <location>
        <position position="149"/>
    </location>
    <ligand>
        <name>a divalent metal cation</name>
        <dbReference type="ChEBI" id="CHEBI:60240"/>
    </ligand>
</feature>
<protein>
    <recommendedName>
        <fullName evidence="4">SMP-30/Gluconolactonase/LRE-like region domain-containing protein</fullName>
    </recommendedName>
</protein>
<dbReference type="OrthoDB" id="9775130at2"/>
<proteinExistence type="inferred from homology"/>
<dbReference type="InterPro" id="IPR005511">
    <property type="entry name" value="SMP-30"/>
</dbReference>
<dbReference type="InterPro" id="IPR011042">
    <property type="entry name" value="6-blade_b-propeller_TolB-like"/>
</dbReference>
<dbReference type="PRINTS" id="PR01790">
    <property type="entry name" value="SMP30FAMILY"/>
</dbReference>
<dbReference type="GO" id="GO:0005509">
    <property type="term" value="F:calcium ion binding"/>
    <property type="evidence" value="ECO:0007669"/>
    <property type="project" value="TreeGrafter"/>
</dbReference>
<accession>A0A2S8FBA8</accession>
<dbReference type="Gene3D" id="2.120.10.30">
    <property type="entry name" value="TolB, C-terminal domain"/>
    <property type="match status" value="1"/>
</dbReference>
<feature type="binding site" evidence="3">
    <location>
        <position position="18"/>
    </location>
    <ligand>
        <name>a divalent metal cation</name>
        <dbReference type="ChEBI" id="CHEBI:60240"/>
    </ligand>
</feature>
<dbReference type="GO" id="GO:0019853">
    <property type="term" value="P:L-ascorbic acid biosynthetic process"/>
    <property type="evidence" value="ECO:0007669"/>
    <property type="project" value="TreeGrafter"/>
</dbReference>
<feature type="binding site" evidence="3">
    <location>
        <position position="101"/>
    </location>
    <ligand>
        <name>substrate</name>
    </ligand>
</feature>
<comment type="cofactor">
    <cofactor evidence="3">
        <name>Zn(2+)</name>
        <dbReference type="ChEBI" id="CHEBI:29105"/>
    </cofactor>
    <text evidence="3">Binds 1 divalent metal cation per subunit.</text>
</comment>
<keyword evidence="3" id="KW-0479">Metal-binding</keyword>